<proteinExistence type="predicted"/>
<gene>
    <name evidence="4" type="ORF">ABENE_12495</name>
</gene>
<feature type="chain" id="PRO_5004725609" description="Organic solvent tolerance-like N-terminal domain-containing protein" evidence="2">
    <location>
        <begin position="26"/>
        <end position="168"/>
    </location>
</feature>
<protein>
    <recommendedName>
        <fullName evidence="3">Organic solvent tolerance-like N-terminal domain-containing protein</fullName>
    </recommendedName>
</protein>
<dbReference type="PANTHER" id="PTHR36504:SF1">
    <property type="entry name" value="LIPOPOLYSACCHARIDE EXPORT SYSTEM PROTEIN LPTA"/>
    <property type="match status" value="1"/>
</dbReference>
<dbReference type="GO" id="GO:0030288">
    <property type="term" value="C:outer membrane-bounded periplasmic space"/>
    <property type="evidence" value="ECO:0007669"/>
    <property type="project" value="TreeGrafter"/>
</dbReference>
<reference evidence="4 5" key="1">
    <citation type="journal article" date="2014" name="Nature">
        <title>Sequential evolution of bacterial morphology by co-option of a developmental regulator.</title>
        <authorList>
            <person name="Jiang C."/>
            <person name="Brown P.J."/>
            <person name="Ducret A."/>
            <person name="Brun Y.V."/>
        </authorList>
    </citation>
    <scope>NUCLEOTIDE SEQUENCE [LARGE SCALE GENOMIC DNA]</scope>
    <source>
        <strain evidence="4 5">DSM 16100</strain>
    </source>
</reference>
<keyword evidence="1 2" id="KW-0732">Signal</keyword>
<evidence type="ECO:0000256" key="2">
    <source>
        <dbReference type="SAM" id="SignalP"/>
    </source>
</evidence>
<keyword evidence="5" id="KW-1185">Reference proteome</keyword>
<dbReference type="STRING" id="1121022.GCA_000376105_00958"/>
<comment type="caution">
    <text evidence="4">The sequence shown here is derived from an EMBL/GenBank/DDBJ whole genome shotgun (WGS) entry which is preliminary data.</text>
</comment>
<name>V4RGC7_9CAUL</name>
<dbReference type="PANTHER" id="PTHR36504">
    <property type="entry name" value="LIPOPOLYSACCHARIDE EXPORT SYSTEM PROTEIN LPTA"/>
    <property type="match status" value="1"/>
</dbReference>
<dbReference type="GO" id="GO:0009279">
    <property type="term" value="C:cell outer membrane"/>
    <property type="evidence" value="ECO:0007669"/>
    <property type="project" value="TreeGrafter"/>
</dbReference>
<feature type="signal peptide" evidence="2">
    <location>
        <begin position="1"/>
        <end position="25"/>
    </location>
</feature>
<evidence type="ECO:0000313" key="5">
    <source>
        <dbReference type="Proteomes" id="UP000017837"/>
    </source>
</evidence>
<dbReference type="Proteomes" id="UP000017837">
    <property type="component" value="Unassembled WGS sequence"/>
</dbReference>
<accession>V4RGC7</accession>
<dbReference type="RefSeq" id="WP_018080627.1">
    <property type="nucleotide sequence ID" value="NZ_AQWM01000002.1"/>
</dbReference>
<dbReference type="EMBL" id="AWGB01000024">
    <property type="protein sequence ID" value="ESQ90403.1"/>
    <property type="molecule type" value="Genomic_DNA"/>
</dbReference>
<sequence>MKTHKVVAVLAAVGLGFGLSGAVQAQVSGQGGPVMVGGDAMHLEENTHTQVWNGRVEVKQDDARLRADNIRITFAPGDSGSGFGPVQVIEATGNVYYVTTDNTIKSDQAVYTKSADNLIFTGQVILTQKQNVMTGSRLVYQVTNKVTNFDNGNGRVKAIIYPDKKPAQ</sequence>
<dbReference type="PATRIC" id="fig|1121022.4.peg.2534"/>
<dbReference type="AlphaFoldDB" id="V4RGC7"/>
<dbReference type="InterPro" id="IPR005653">
    <property type="entry name" value="OstA-like_N"/>
</dbReference>
<evidence type="ECO:0000313" key="4">
    <source>
        <dbReference type="EMBL" id="ESQ90403.1"/>
    </source>
</evidence>
<dbReference type="InterPro" id="IPR052037">
    <property type="entry name" value="LPS_export_LptA"/>
</dbReference>
<feature type="domain" description="Organic solvent tolerance-like N-terminal" evidence="3">
    <location>
        <begin position="38"/>
        <end position="144"/>
    </location>
</feature>
<evidence type="ECO:0000259" key="3">
    <source>
        <dbReference type="Pfam" id="PF03968"/>
    </source>
</evidence>
<organism evidence="4 5">
    <name type="scientific">Asticcacaulis benevestitus DSM 16100 = ATCC BAA-896</name>
    <dbReference type="NCBI Taxonomy" id="1121022"/>
    <lineage>
        <taxon>Bacteria</taxon>
        <taxon>Pseudomonadati</taxon>
        <taxon>Pseudomonadota</taxon>
        <taxon>Alphaproteobacteria</taxon>
        <taxon>Caulobacterales</taxon>
        <taxon>Caulobacteraceae</taxon>
        <taxon>Asticcacaulis</taxon>
    </lineage>
</organism>
<evidence type="ECO:0000256" key="1">
    <source>
        <dbReference type="ARBA" id="ARBA00022729"/>
    </source>
</evidence>
<dbReference type="GO" id="GO:0015920">
    <property type="term" value="P:lipopolysaccharide transport"/>
    <property type="evidence" value="ECO:0007669"/>
    <property type="project" value="TreeGrafter"/>
</dbReference>
<dbReference type="eggNOG" id="COG1934">
    <property type="taxonomic scope" value="Bacteria"/>
</dbReference>
<dbReference type="GO" id="GO:0017089">
    <property type="term" value="F:glycolipid transfer activity"/>
    <property type="evidence" value="ECO:0007669"/>
    <property type="project" value="TreeGrafter"/>
</dbReference>
<dbReference type="Gene3D" id="2.60.450.10">
    <property type="entry name" value="Lipopolysaccharide (LPS) transport protein A like domain"/>
    <property type="match status" value="1"/>
</dbReference>
<dbReference type="Pfam" id="PF03968">
    <property type="entry name" value="LptD_N"/>
    <property type="match status" value="1"/>
</dbReference>